<dbReference type="InterPro" id="IPR020471">
    <property type="entry name" value="AKR"/>
</dbReference>
<gene>
    <name evidence="3" type="ORF">QBC42DRAFT_288677</name>
</gene>
<dbReference type="InterPro" id="IPR023210">
    <property type="entry name" value="NADP_OxRdtase_dom"/>
</dbReference>
<evidence type="ECO:0000256" key="1">
    <source>
        <dbReference type="ARBA" id="ARBA00023002"/>
    </source>
</evidence>
<evidence type="ECO:0000259" key="2">
    <source>
        <dbReference type="Pfam" id="PF00248"/>
    </source>
</evidence>
<dbReference type="Gene3D" id="3.20.20.100">
    <property type="entry name" value="NADP-dependent oxidoreductase domain"/>
    <property type="match status" value="1"/>
</dbReference>
<dbReference type="Pfam" id="PF00248">
    <property type="entry name" value="Aldo_ket_red"/>
    <property type="match status" value="1"/>
</dbReference>
<sequence length="297" mass="32826">MTSPSPSSLAMPPMLYGTAWKKDRTADLVYQAIKSGFRGIDTAAMKRHYDEALTGEGIRRAINEGIVSRGDLWIQTKFTPQDPSLVSHGSIPSQIAASVTSSLSNLSASQDSPAYLDALILHSPFPTTSETLQAWSALLPFVESGQIRYLGISNTPLSILQHIYAQAGEKAKPFIVQNRFRAAEYSWDFETRRFCKERGIKYQGFWTLTGNPGVWQTRDFVREVAEGAGVGMAEAWYTLMMDAGEIVVLNGTTNEGRMKGDLEAVAKVNQWRETDEGRAGWERAVHGFRVLVDKGGK</sequence>
<comment type="caution">
    <text evidence="3">The sequence shown here is derived from an EMBL/GenBank/DDBJ whole genome shotgun (WGS) entry which is preliminary data.</text>
</comment>
<keyword evidence="4" id="KW-1185">Reference proteome</keyword>
<dbReference type="GO" id="GO:0016491">
    <property type="term" value="F:oxidoreductase activity"/>
    <property type="evidence" value="ECO:0007669"/>
    <property type="project" value="UniProtKB-KW"/>
</dbReference>
<dbReference type="AlphaFoldDB" id="A0AAV9HJW1"/>
<evidence type="ECO:0000313" key="3">
    <source>
        <dbReference type="EMBL" id="KAK4460314.1"/>
    </source>
</evidence>
<dbReference type="SUPFAM" id="SSF51430">
    <property type="entry name" value="NAD(P)-linked oxidoreductase"/>
    <property type="match status" value="1"/>
</dbReference>
<keyword evidence="1" id="KW-0560">Oxidoreductase</keyword>
<protein>
    <submittedName>
        <fullName evidence="3">NADP-dependent oxidoreductase domain-containing protein</fullName>
    </submittedName>
</protein>
<dbReference type="EMBL" id="MU865015">
    <property type="protein sequence ID" value="KAK4460314.1"/>
    <property type="molecule type" value="Genomic_DNA"/>
</dbReference>
<evidence type="ECO:0000313" key="4">
    <source>
        <dbReference type="Proteomes" id="UP001321749"/>
    </source>
</evidence>
<proteinExistence type="predicted"/>
<accession>A0AAV9HJW1</accession>
<dbReference type="PANTHER" id="PTHR11732">
    <property type="entry name" value="ALDO/KETO REDUCTASE"/>
    <property type="match status" value="1"/>
</dbReference>
<organism evidence="3 4">
    <name type="scientific">Cladorrhinum samala</name>
    <dbReference type="NCBI Taxonomy" id="585594"/>
    <lineage>
        <taxon>Eukaryota</taxon>
        <taxon>Fungi</taxon>
        <taxon>Dikarya</taxon>
        <taxon>Ascomycota</taxon>
        <taxon>Pezizomycotina</taxon>
        <taxon>Sordariomycetes</taxon>
        <taxon>Sordariomycetidae</taxon>
        <taxon>Sordariales</taxon>
        <taxon>Podosporaceae</taxon>
        <taxon>Cladorrhinum</taxon>
    </lineage>
</organism>
<dbReference type="InterPro" id="IPR036812">
    <property type="entry name" value="NAD(P)_OxRdtase_dom_sf"/>
</dbReference>
<reference evidence="3" key="2">
    <citation type="submission" date="2023-06" db="EMBL/GenBank/DDBJ databases">
        <authorList>
            <consortium name="Lawrence Berkeley National Laboratory"/>
            <person name="Mondo S.J."/>
            <person name="Hensen N."/>
            <person name="Bonometti L."/>
            <person name="Westerberg I."/>
            <person name="Brannstrom I.O."/>
            <person name="Guillou S."/>
            <person name="Cros-Aarteil S."/>
            <person name="Calhoun S."/>
            <person name="Haridas S."/>
            <person name="Kuo A."/>
            <person name="Pangilinan J."/>
            <person name="Riley R."/>
            <person name="Labutti K."/>
            <person name="Andreopoulos B."/>
            <person name="Lipzen A."/>
            <person name="Chen C."/>
            <person name="Yanf M."/>
            <person name="Daum C."/>
            <person name="Ng V."/>
            <person name="Clum A."/>
            <person name="Steindorff A."/>
            <person name="Ohm R."/>
            <person name="Martin F."/>
            <person name="Silar P."/>
            <person name="Natvig D."/>
            <person name="Lalanne C."/>
            <person name="Gautier V."/>
            <person name="Ament-Velasquez S.L."/>
            <person name="Kruys A."/>
            <person name="Hutchinson M.I."/>
            <person name="Powell A.J."/>
            <person name="Barry K."/>
            <person name="Miller A.N."/>
            <person name="Grigoriev I.V."/>
            <person name="Debuchy R."/>
            <person name="Gladieux P."/>
            <person name="Thoren M.H."/>
            <person name="Johannesson H."/>
        </authorList>
    </citation>
    <scope>NUCLEOTIDE SEQUENCE</scope>
    <source>
        <strain evidence="3">PSN324</strain>
    </source>
</reference>
<name>A0AAV9HJW1_9PEZI</name>
<reference evidence="3" key="1">
    <citation type="journal article" date="2023" name="Mol. Phylogenet. Evol.">
        <title>Genome-scale phylogeny and comparative genomics of the fungal order Sordariales.</title>
        <authorList>
            <person name="Hensen N."/>
            <person name="Bonometti L."/>
            <person name="Westerberg I."/>
            <person name="Brannstrom I.O."/>
            <person name="Guillou S."/>
            <person name="Cros-Aarteil S."/>
            <person name="Calhoun S."/>
            <person name="Haridas S."/>
            <person name="Kuo A."/>
            <person name="Mondo S."/>
            <person name="Pangilinan J."/>
            <person name="Riley R."/>
            <person name="LaButti K."/>
            <person name="Andreopoulos B."/>
            <person name="Lipzen A."/>
            <person name="Chen C."/>
            <person name="Yan M."/>
            <person name="Daum C."/>
            <person name="Ng V."/>
            <person name="Clum A."/>
            <person name="Steindorff A."/>
            <person name="Ohm R.A."/>
            <person name="Martin F."/>
            <person name="Silar P."/>
            <person name="Natvig D.O."/>
            <person name="Lalanne C."/>
            <person name="Gautier V."/>
            <person name="Ament-Velasquez S.L."/>
            <person name="Kruys A."/>
            <person name="Hutchinson M.I."/>
            <person name="Powell A.J."/>
            <person name="Barry K."/>
            <person name="Miller A.N."/>
            <person name="Grigoriev I.V."/>
            <person name="Debuchy R."/>
            <person name="Gladieux P."/>
            <person name="Hiltunen Thoren M."/>
            <person name="Johannesson H."/>
        </authorList>
    </citation>
    <scope>NUCLEOTIDE SEQUENCE</scope>
    <source>
        <strain evidence="3">PSN324</strain>
    </source>
</reference>
<dbReference type="Proteomes" id="UP001321749">
    <property type="component" value="Unassembled WGS sequence"/>
</dbReference>
<feature type="domain" description="NADP-dependent oxidoreductase" evidence="2">
    <location>
        <begin position="20"/>
        <end position="207"/>
    </location>
</feature>